<evidence type="ECO:0000259" key="7">
    <source>
        <dbReference type="Pfam" id="PF04542"/>
    </source>
</evidence>
<organism evidence="9 10">
    <name type="scientific">Breznakia pachnodae</name>
    <dbReference type="NCBI Taxonomy" id="265178"/>
    <lineage>
        <taxon>Bacteria</taxon>
        <taxon>Bacillati</taxon>
        <taxon>Bacillota</taxon>
        <taxon>Erysipelotrichia</taxon>
        <taxon>Erysipelotrichales</taxon>
        <taxon>Erysipelotrichaceae</taxon>
        <taxon>Breznakia</taxon>
    </lineage>
</organism>
<evidence type="ECO:0000256" key="5">
    <source>
        <dbReference type="ARBA" id="ARBA00023163"/>
    </source>
</evidence>
<proteinExistence type="inferred from homology"/>
<dbReference type="PANTHER" id="PTHR43133:SF8">
    <property type="entry name" value="RNA POLYMERASE SIGMA FACTOR HI_1459-RELATED"/>
    <property type="match status" value="1"/>
</dbReference>
<dbReference type="InterPro" id="IPR013249">
    <property type="entry name" value="RNA_pol_sigma70_r4_t2"/>
</dbReference>
<comment type="similarity">
    <text evidence="1">Belongs to the sigma-70 factor family. ECF subfamily.</text>
</comment>
<dbReference type="InterPro" id="IPR014284">
    <property type="entry name" value="RNA_pol_sigma-70_dom"/>
</dbReference>
<dbReference type="EMBL" id="JAUSUR010000002">
    <property type="protein sequence ID" value="MDQ0360952.1"/>
    <property type="molecule type" value="Genomic_DNA"/>
</dbReference>
<dbReference type="Pfam" id="PF04542">
    <property type="entry name" value="Sigma70_r2"/>
    <property type="match status" value="1"/>
</dbReference>
<protein>
    <submittedName>
        <fullName evidence="9">RNA polymerase sigma factor (Sigma-70 family)</fullName>
    </submittedName>
</protein>
<dbReference type="Proteomes" id="UP001230220">
    <property type="component" value="Unassembled WGS sequence"/>
</dbReference>
<name>A0ABU0E234_9FIRM</name>
<evidence type="ECO:0000313" key="9">
    <source>
        <dbReference type="EMBL" id="MDQ0360952.1"/>
    </source>
</evidence>
<keyword evidence="10" id="KW-1185">Reference proteome</keyword>
<keyword evidence="4" id="KW-0238">DNA-binding</keyword>
<dbReference type="Gene3D" id="1.10.1740.10">
    <property type="match status" value="1"/>
</dbReference>
<reference evidence="9 10" key="1">
    <citation type="submission" date="2023-07" db="EMBL/GenBank/DDBJ databases">
        <title>Genomic Encyclopedia of Type Strains, Phase IV (KMG-IV): sequencing the most valuable type-strain genomes for metagenomic binning, comparative biology and taxonomic classification.</title>
        <authorList>
            <person name="Goeker M."/>
        </authorList>
    </citation>
    <scope>NUCLEOTIDE SEQUENCE [LARGE SCALE GENOMIC DNA]</scope>
    <source>
        <strain evidence="9 10">DSM 16784</strain>
    </source>
</reference>
<keyword evidence="6" id="KW-0472">Membrane</keyword>
<sequence length="452" mass="53240">MDKKEKLTQIVKAVQKDKGQFELLYSEIIDRIYFWCYTIVGNEAEAKDATQEVMIRIYNKIDIVKQPEHFTSWMYRLARNSSLNYLRKRKGAEFELLYDEESGKNTESLIKEERKDYIPKEAFDLNETKKLVTEFVDNLPSKQRETITLYYLDEMKVEEIAKILECSVGTVKSRLHEGRKKLEFQINEYQDKHQVKLYNMALVPLLIMILNEYKDEICNKQDLHYEKNLYKQSKINWLKNALSNNLAIVTVATVVGVIALVVVAYLIASPIKEDTIHNLNVDELVINDVEMFNKSNKNPYVKSINYYTFPVRDSLELVIELKKDVDKTDIDILHEDEALTFEKNDNQLSLKISKNGKYTITIKEKSLVFEINNIDLYAPELVEVEDFKEYLKLHINDEKSQIDYQLSYVESDGKKYKIDNNLEVKGYFKGEVMIVLYINDHCYKEYFINIDK</sequence>
<dbReference type="PANTHER" id="PTHR43133">
    <property type="entry name" value="RNA POLYMERASE ECF-TYPE SIGMA FACTO"/>
    <property type="match status" value="1"/>
</dbReference>
<gene>
    <name evidence="9" type="ORF">J2S15_001697</name>
</gene>
<evidence type="ECO:0000313" key="10">
    <source>
        <dbReference type="Proteomes" id="UP001230220"/>
    </source>
</evidence>
<dbReference type="CDD" id="cd06171">
    <property type="entry name" value="Sigma70_r4"/>
    <property type="match status" value="1"/>
</dbReference>
<dbReference type="InterPro" id="IPR013325">
    <property type="entry name" value="RNA_pol_sigma_r2"/>
</dbReference>
<dbReference type="Pfam" id="PF08281">
    <property type="entry name" value="Sigma70_r4_2"/>
    <property type="match status" value="1"/>
</dbReference>
<dbReference type="InterPro" id="IPR013324">
    <property type="entry name" value="RNA_pol_sigma_r3/r4-like"/>
</dbReference>
<evidence type="ECO:0000259" key="8">
    <source>
        <dbReference type="Pfam" id="PF08281"/>
    </source>
</evidence>
<dbReference type="RefSeq" id="WP_307407247.1">
    <property type="nucleotide sequence ID" value="NZ_JAUSUR010000002.1"/>
</dbReference>
<dbReference type="InterPro" id="IPR007627">
    <property type="entry name" value="RNA_pol_sigma70_r2"/>
</dbReference>
<feature type="transmembrane region" description="Helical" evidence="6">
    <location>
        <begin position="246"/>
        <end position="268"/>
    </location>
</feature>
<keyword evidence="5" id="KW-0804">Transcription</keyword>
<dbReference type="InterPro" id="IPR039425">
    <property type="entry name" value="RNA_pol_sigma-70-like"/>
</dbReference>
<keyword evidence="3" id="KW-0731">Sigma factor</keyword>
<dbReference type="NCBIfam" id="TIGR02937">
    <property type="entry name" value="sigma70-ECF"/>
    <property type="match status" value="1"/>
</dbReference>
<dbReference type="InterPro" id="IPR036388">
    <property type="entry name" value="WH-like_DNA-bd_sf"/>
</dbReference>
<evidence type="ECO:0000256" key="6">
    <source>
        <dbReference type="SAM" id="Phobius"/>
    </source>
</evidence>
<accession>A0ABU0E234</accession>
<dbReference type="SUPFAM" id="SSF88946">
    <property type="entry name" value="Sigma2 domain of RNA polymerase sigma factors"/>
    <property type="match status" value="1"/>
</dbReference>
<evidence type="ECO:0000256" key="2">
    <source>
        <dbReference type="ARBA" id="ARBA00023015"/>
    </source>
</evidence>
<dbReference type="Gene3D" id="1.10.10.10">
    <property type="entry name" value="Winged helix-like DNA-binding domain superfamily/Winged helix DNA-binding domain"/>
    <property type="match status" value="1"/>
</dbReference>
<feature type="domain" description="RNA polymerase sigma-70 region 2" evidence="7">
    <location>
        <begin position="24"/>
        <end position="90"/>
    </location>
</feature>
<keyword evidence="2" id="KW-0805">Transcription regulation</keyword>
<dbReference type="SUPFAM" id="SSF88659">
    <property type="entry name" value="Sigma3 and sigma4 domains of RNA polymerase sigma factors"/>
    <property type="match status" value="1"/>
</dbReference>
<feature type="domain" description="RNA polymerase sigma factor 70 region 4 type 2" evidence="8">
    <location>
        <begin position="132"/>
        <end position="182"/>
    </location>
</feature>
<comment type="caution">
    <text evidence="9">The sequence shown here is derived from an EMBL/GenBank/DDBJ whole genome shotgun (WGS) entry which is preliminary data.</text>
</comment>
<keyword evidence="6" id="KW-0812">Transmembrane</keyword>
<evidence type="ECO:0000256" key="1">
    <source>
        <dbReference type="ARBA" id="ARBA00010641"/>
    </source>
</evidence>
<keyword evidence="6" id="KW-1133">Transmembrane helix</keyword>
<evidence type="ECO:0000256" key="3">
    <source>
        <dbReference type="ARBA" id="ARBA00023082"/>
    </source>
</evidence>
<evidence type="ECO:0000256" key="4">
    <source>
        <dbReference type="ARBA" id="ARBA00023125"/>
    </source>
</evidence>